<evidence type="ECO:0000313" key="11">
    <source>
        <dbReference type="Proteomes" id="UP001198983"/>
    </source>
</evidence>
<dbReference type="Pfam" id="PF01425">
    <property type="entry name" value="Amidase"/>
    <property type="match status" value="1"/>
</dbReference>
<dbReference type="PROSITE" id="PS00571">
    <property type="entry name" value="AMIDASES"/>
    <property type="match status" value="1"/>
</dbReference>
<dbReference type="Gene3D" id="3.90.1300.10">
    <property type="entry name" value="Amidase signature (AS) domain"/>
    <property type="match status" value="1"/>
</dbReference>
<dbReference type="InterPro" id="IPR023631">
    <property type="entry name" value="Amidase_dom"/>
</dbReference>
<dbReference type="GO" id="GO:0030956">
    <property type="term" value="C:glutamyl-tRNA(Gln) amidotransferase complex"/>
    <property type="evidence" value="ECO:0007669"/>
    <property type="project" value="InterPro"/>
</dbReference>
<sequence length="485" mass="53230">MKRYSIKELVNKIQSKEISCEEVVSYYIKNIKEKENYIDAFILLQEEKALQKAKELDGKIKKGEKVGKLAGIPIAIKDNLCTKGVTTTCASKMLEDFVPPYDATVIKKLQEEDAILIGKTNLDEFAMGSSTENSAFKVTKNPIDISRVPGGSSGGSAAAVGSEMIPLALGSDTGGSIRQPASFCGVVGMKPTYGLVSRFGLIAFGSSLDQIGPFSMTVEDNAYLLNILSGEDDLDGTTIKNLQVKDYTLGIDSGIKGMKIGIPVEFIEEEGLNEEIKEAIFEDIKALKELGAEVEEFSLPSTKDGLAPYYIISSAEASSNLARFDSIRYGYRAKDYNSVEDLVENSRSEGFGKEVKRRIMLGTYALSSGYYDAYYNKAQKFRAKLKKDFKEAFKRYDIIMGPVSPILPFKIGERCEDPTAMYLADIYTININLATVPALSMPGGKSKEGLPIGVQLIGDVFTEDKIYKVAYALEKKLNLSFERGV</sequence>
<feature type="domain" description="Amidase" evidence="9">
    <location>
        <begin position="22"/>
        <end position="465"/>
    </location>
</feature>
<dbReference type="GO" id="GO:0006412">
    <property type="term" value="P:translation"/>
    <property type="evidence" value="ECO:0007669"/>
    <property type="project" value="UniProtKB-UniRule"/>
</dbReference>
<dbReference type="NCBIfam" id="TIGR00132">
    <property type="entry name" value="gatA"/>
    <property type="match status" value="1"/>
</dbReference>
<keyword evidence="4 8" id="KW-0067">ATP-binding</keyword>
<evidence type="ECO:0000256" key="4">
    <source>
        <dbReference type="ARBA" id="ARBA00022840"/>
    </source>
</evidence>
<dbReference type="GO" id="GO:0050567">
    <property type="term" value="F:glutaminyl-tRNA synthase (glutamine-hydrolyzing) activity"/>
    <property type="evidence" value="ECO:0007669"/>
    <property type="project" value="UniProtKB-UniRule"/>
</dbReference>
<dbReference type="EC" id="6.3.5.7" evidence="8"/>
<dbReference type="InterPro" id="IPR004412">
    <property type="entry name" value="GatA"/>
</dbReference>
<keyword evidence="2 8" id="KW-0436">Ligase</keyword>
<comment type="subunit">
    <text evidence="8">Heterotrimer of A, B and C subunits.</text>
</comment>
<evidence type="ECO:0000256" key="1">
    <source>
        <dbReference type="ARBA" id="ARBA00008069"/>
    </source>
</evidence>
<reference evidence="10 11" key="1">
    <citation type="journal article" date="2023" name="Int. J. Syst. Evol. Microbiol.">
        <title>Terrisporobacter hibernicus sp. nov., isolated from bovine faeces in Northern Ireland.</title>
        <authorList>
            <person name="Mitchell M."/>
            <person name="Nguyen S.V."/>
            <person name="Connor M."/>
            <person name="Fairley D.J."/>
            <person name="Donoghue O."/>
            <person name="Marshall H."/>
            <person name="Koolman L."/>
            <person name="McMullan G."/>
            <person name="Schaffer K.E."/>
            <person name="McGrath J.W."/>
            <person name="Fanning S."/>
        </authorList>
    </citation>
    <scope>NUCLEOTIDE SEQUENCE [LARGE SCALE GENOMIC DNA]</scope>
    <source>
        <strain evidence="10 11">MCA3</strain>
    </source>
</reference>
<dbReference type="InterPro" id="IPR020556">
    <property type="entry name" value="Amidase_CS"/>
</dbReference>
<keyword evidence="11" id="KW-1185">Reference proteome</keyword>
<dbReference type="HAMAP" id="MF_00120">
    <property type="entry name" value="GatA"/>
    <property type="match status" value="1"/>
</dbReference>
<dbReference type="GO" id="GO:0005524">
    <property type="term" value="F:ATP binding"/>
    <property type="evidence" value="ECO:0007669"/>
    <property type="project" value="UniProtKB-KW"/>
</dbReference>
<evidence type="ECO:0000259" key="9">
    <source>
        <dbReference type="Pfam" id="PF01425"/>
    </source>
</evidence>
<organism evidence="10 11">
    <name type="scientific">Terrisporobacter hibernicus</name>
    <dbReference type="NCBI Taxonomy" id="2813371"/>
    <lineage>
        <taxon>Bacteria</taxon>
        <taxon>Bacillati</taxon>
        <taxon>Bacillota</taxon>
        <taxon>Clostridia</taxon>
        <taxon>Peptostreptococcales</taxon>
        <taxon>Peptostreptococcaceae</taxon>
        <taxon>Terrisporobacter</taxon>
    </lineage>
</organism>
<name>A0AAX2ZFE0_9FIRM</name>
<feature type="active site" description="Charge relay system" evidence="8">
    <location>
        <position position="152"/>
    </location>
</feature>
<keyword evidence="3 8" id="KW-0547">Nucleotide-binding</keyword>
<dbReference type="PANTHER" id="PTHR11895">
    <property type="entry name" value="TRANSAMIDASE"/>
    <property type="match status" value="1"/>
</dbReference>
<evidence type="ECO:0000256" key="5">
    <source>
        <dbReference type="ARBA" id="ARBA00022917"/>
    </source>
</evidence>
<evidence type="ECO:0000256" key="8">
    <source>
        <dbReference type="HAMAP-Rule" id="MF_00120"/>
    </source>
</evidence>
<protein>
    <recommendedName>
        <fullName evidence="8">Glutamyl-tRNA(Gln) amidotransferase subunit A</fullName>
        <shortName evidence="8">Glu-ADT subunit A</shortName>
        <ecNumber evidence="8">6.3.5.7</ecNumber>
    </recommendedName>
</protein>
<dbReference type="AlphaFoldDB" id="A0AAX2ZFE0"/>
<evidence type="ECO:0000256" key="3">
    <source>
        <dbReference type="ARBA" id="ARBA00022741"/>
    </source>
</evidence>
<dbReference type="InterPro" id="IPR036928">
    <property type="entry name" value="AS_sf"/>
</dbReference>
<evidence type="ECO:0000256" key="7">
    <source>
        <dbReference type="ARBA" id="ARBA00047407"/>
    </source>
</evidence>
<dbReference type="KEGG" id="tem:JW646_00965"/>
<keyword evidence="5 8" id="KW-0648">Protein biosynthesis</keyword>
<dbReference type="EMBL" id="CP081135">
    <property type="protein sequence ID" value="UEL48053.1"/>
    <property type="molecule type" value="Genomic_DNA"/>
</dbReference>
<evidence type="ECO:0000256" key="6">
    <source>
        <dbReference type="ARBA" id="ARBA00025295"/>
    </source>
</evidence>
<dbReference type="InterPro" id="IPR000120">
    <property type="entry name" value="Amidase"/>
</dbReference>
<comment type="catalytic activity">
    <reaction evidence="7 8">
        <text>L-glutamyl-tRNA(Gln) + L-glutamine + ATP + H2O = L-glutaminyl-tRNA(Gln) + L-glutamate + ADP + phosphate + H(+)</text>
        <dbReference type="Rhea" id="RHEA:17521"/>
        <dbReference type="Rhea" id="RHEA-COMP:9681"/>
        <dbReference type="Rhea" id="RHEA-COMP:9684"/>
        <dbReference type="ChEBI" id="CHEBI:15377"/>
        <dbReference type="ChEBI" id="CHEBI:15378"/>
        <dbReference type="ChEBI" id="CHEBI:29985"/>
        <dbReference type="ChEBI" id="CHEBI:30616"/>
        <dbReference type="ChEBI" id="CHEBI:43474"/>
        <dbReference type="ChEBI" id="CHEBI:58359"/>
        <dbReference type="ChEBI" id="CHEBI:78520"/>
        <dbReference type="ChEBI" id="CHEBI:78521"/>
        <dbReference type="ChEBI" id="CHEBI:456216"/>
        <dbReference type="EC" id="6.3.5.7"/>
    </reaction>
</comment>
<evidence type="ECO:0000313" key="10">
    <source>
        <dbReference type="EMBL" id="UEL48053.1"/>
    </source>
</evidence>
<proteinExistence type="inferred from homology"/>
<evidence type="ECO:0000256" key="2">
    <source>
        <dbReference type="ARBA" id="ARBA00022598"/>
    </source>
</evidence>
<accession>A0AAX2ZFE0</accession>
<comment type="function">
    <text evidence="6 8">Allows the formation of correctly charged Gln-tRNA(Gln) through the transamidation of misacylated Glu-tRNA(Gln) in organisms which lack glutaminyl-tRNA synthetase. The reaction takes place in the presence of glutamine and ATP through an activated gamma-phospho-Glu-tRNA(Gln).</text>
</comment>
<dbReference type="Proteomes" id="UP001198983">
    <property type="component" value="Chromosome"/>
</dbReference>
<feature type="active site" description="Charge relay system" evidence="8">
    <location>
        <position position="77"/>
    </location>
</feature>
<comment type="similarity">
    <text evidence="1 8">Belongs to the amidase family. GatA subfamily.</text>
</comment>
<gene>
    <name evidence="8 10" type="primary">gatA</name>
    <name evidence="10" type="ORF">JW646_00965</name>
</gene>
<dbReference type="PANTHER" id="PTHR11895:SF151">
    <property type="entry name" value="GLUTAMYL-TRNA(GLN) AMIDOTRANSFERASE SUBUNIT A"/>
    <property type="match status" value="1"/>
</dbReference>
<feature type="active site" description="Acyl-ester intermediate" evidence="8">
    <location>
        <position position="176"/>
    </location>
</feature>
<dbReference type="SUPFAM" id="SSF75304">
    <property type="entry name" value="Amidase signature (AS) enzymes"/>
    <property type="match status" value="1"/>
</dbReference>
<dbReference type="RefSeq" id="WP_228416250.1">
    <property type="nucleotide sequence ID" value="NZ_CP081135.1"/>
</dbReference>